<keyword evidence="3" id="KW-0010">Activator</keyword>
<dbReference type="GO" id="GO:0003700">
    <property type="term" value="F:DNA-binding transcription factor activity"/>
    <property type="evidence" value="ECO:0007669"/>
    <property type="project" value="InterPro"/>
</dbReference>
<dbReference type="Gene3D" id="1.10.10.60">
    <property type="entry name" value="Homeodomain-like"/>
    <property type="match status" value="2"/>
</dbReference>
<dbReference type="Gene3D" id="2.60.120.280">
    <property type="entry name" value="Regulatory protein AraC"/>
    <property type="match status" value="1"/>
</dbReference>
<dbReference type="InterPro" id="IPR050204">
    <property type="entry name" value="AraC_XylS_family_regulators"/>
</dbReference>
<keyword evidence="4" id="KW-0804">Transcription</keyword>
<evidence type="ECO:0000256" key="4">
    <source>
        <dbReference type="ARBA" id="ARBA00023163"/>
    </source>
</evidence>
<accession>A0A644WFC5</accession>
<comment type="caution">
    <text evidence="6">The sequence shown here is derived from an EMBL/GenBank/DDBJ whole genome shotgun (WGS) entry which is preliminary data.</text>
</comment>
<organism evidence="6">
    <name type="scientific">bioreactor metagenome</name>
    <dbReference type="NCBI Taxonomy" id="1076179"/>
    <lineage>
        <taxon>unclassified sequences</taxon>
        <taxon>metagenomes</taxon>
        <taxon>ecological metagenomes</taxon>
    </lineage>
</organism>
<dbReference type="SUPFAM" id="SSF51215">
    <property type="entry name" value="Regulatory protein AraC"/>
    <property type="match status" value="1"/>
</dbReference>
<sequence length="288" mass="32945">MNYHSPGVLEHSKIHLYSASIRARSLFYYLLCIGHYRCSAEYLVARQRYDSFLLIYTLSGTGYVMQNGEYSLVGTGSIALLDCYQAHSYKASSQGWEILWMHLDGPTMRSWFSVLSQTGEPVIQQLPSSYVVERNLQQILVVFDKQEAVNEARLSQLITNVLTELYLARFAKEKTTSVDAIGEVLTYISMHIEQPLRIEDLARRANLSVYYFCRLFKQNTGFSPHEYMLNHRVANAKYLLRTTDLSIKKIAFCCGFGTVSAFCTNFKKRVGDSPLRYRTQEKGKGPNS</sequence>
<dbReference type="AlphaFoldDB" id="A0A644WFC5"/>
<evidence type="ECO:0000256" key="2">
    <source>
        <dbReference type="ARBA" id="ARBA00023125"/>
    </source>
</evidence>
<evidence type="ECO:0000313" key="6">
    <source>
        <dbReference type="EMBL" id="MPM02247.1"/>
    </source>
</evidence>
<dbReference type="InterPro" id="IPR037923">
    <property type="entry name" value="HTH-like"/>
</dbReference>
<evidence type="ECO:0000259" key="5">
    <source>
        <dbReference type="PROSITE" id="PS01124"/>
    </source>
</evidence>
<evidence type="ECO:0000256" key="3">
    <source>
        <dbReference type="ARBA" id="ARBA00023159"/>
    </source>
</evidence>
<dbReference type="InterPro" id="IPR018062">
    <property type="entry name" value="HTH_AraC-typ_CS"/>
</dbReference>
<dbReference type="EMBL" id="VSSQ01000855">
    <property type="protein sequence ID" value="MPM02247.1"/>
    <property type="molecule type" value="Genomic_DNA"/>
</dbReference>
<dbReference type="PROSITE" id="PS00041">
    <property type="entry name" value="HTH_ARAC_FAMILY_1"/>
    <property type="match status" value="1"/>
</dbReference>
<protein>
    <submittedName>
        <fullName evidence="6">HTH-type transcriptional activator Btr</fullName>
    </submittedName>
</protein>
<dbReference type="InterPro" id="IPR009057">
    <property type="entry name" value="Homeodomain-like_sf"/>
</dbReference>
<keyword evidence="1" id="KW-0805">Transcription regulation</keyword>
<dbReference type="SMART" id="SM00342">
    <property type="entry name" value="HTH_ARAC"/>
    <property type="match status" value="1"/>
</dbReference>
<proteinExistence type="predicted"/>
<reference evidence="6" key="1">
    <citation type="submission" date="2019-08" db="EMBL/GenBank/DDBJ databases">
        <authorList>
            <person name="Kucharzyk K."/>
            <person name="Murdoch R.W."/>
            <person name="Higgins S."/>
            <person name="Loffler F."/>
        </authorList>
    </citation>
    <scope>NUCLEOTIDE SEQUENCE</scope>
</reference>
<dbReference type="Pfam" id="PF12833">
    <property type="entry name" value="HTH_18"/>
    <property type="match status" value="1"/>
</dbReference>
<evidence type="ECO:0000256" key="1">
    <source>
        <dbReference type="ARBA" id="ARBA00023015"/>
    </source>
</evidence>
<dbReference type="InterPro" id="IPR003313">
    <property type="entry name" value="AraC-bd"/>
</dbReference>
<feature type="domain" description="HTH araC/xylS-type" evidence="5">
    <location>
        <begin position="182"/>
        <end position="280"/>
    </location>
</feature>
<name>A0A644WFC5_9ZZZZ</name>
<dbReference type="GO" id="GO:0043565">
    <property type="term" value="F:sequence-specific DNA binding"/>
    <property type="evidence" value="ECO:0007669"/>
    <property type="project" value="InterPro"/>
</dbReference>
<dbReference type="SUPFAM" id="SSF46689">
    <property type="entry name" value="Homeodomain-like"/>
    <property type="match status" value="2"/>
</dbReference>
<keyword evidence="2" id="KW-0238">DNA-binding</keyword>
<gene>
    <name evidence="6" type="primary">btr_1</name>
    <name evidence="6" type="ORF">SDC9_48492</name>
</gene>
<dbReference type="InterPro" id="IPR018060">
    <property type="entry name" value="HTH_AraC"/>
</dbReference>
<dbReference type="Pfam" id="PF02311">
    <property type="entry name" value="AraC_binding"/>
    <property type="match status" value="1"/>
</dbReference>
<dbReference type="PROSITE" id="PS01124">
    <property type="entry name" value="HTH_ARAC_FAMILY_2"/>
    <property type="match status" value="1"/>
</dbReference>
<dbReference type="PANTHER" id="PTHR46796">
    <property type="entry name" value="HTH-TYPE TRANSCRIPTIONAL ACTIVATOR RHAS-RELATED"/>
    <property type="match status" value="1"/>
</dbReference>